<name>A0A1F8B7F7_9BACT</name>
<dbReference type="AlphaFoldDB" id="A0A1F8B7F7"/>
<dbReference type="GO" id="GO:0006355">
    <property type="term" value="P:regulation of DNA-templated transcription"/>
    <property type="evidence" value="ECO:0007669"/>
    <property type="project" value="InterPro"/>
</dbReference>
<evidence type="ECO:0000313" key="1">
    <source>
        <dbReference type="EMBL" id="OGM59986.1"/>
    </source>
</evidence>
<protein>
    <recommendedName>
        <fullName evidence="3">Ribbon-helix-helix protein CopG domain-containing protein</fullName>
    </recommendedName>
</protein>
<gene>
    <name evidence="1" type="ORF">A2892_03755</name>
</gene>
<sequence>MIRTQVYLPDDLYRELKLLAASGKDKFSDLIREGVKDVVKKRKRRVKKFDPWKDFIGAIKGGPKISGQDLIDDYYKNGVV</sequence>
<dbReference type="Proteomes" id="UP000176404">
    <property type="component" value="Unassembled WGS sequence"/>
</dbReference>
<organism evidence="1 2">
    <name type="scientific">Candidatus Woesebacteria bacterium RIFCSPLOWO2_01_FULL_39_10b</name>
    <dbReference type="NCBI Taxonomy" id="1802517"/>
    <lineage>
        <taxon>Bacteria</taxon>
        <taxon>Candidatus Woeseibacteriota</taxon>
    </lineage>
</organism>
<dbReference type="EMBL" id="MGHD01000010">
    <property type="protein sequence ID" value="OGM59986.1"/>
    <property type="molecule type" value="Genomic_DNA"/>
</dbReference>
<reference evidence="1 2" key="1">
    <citation type="journal article" date="2016" name="Nat. Commun.">
        <title>Thousands of microbial genomes shed light on interconnected biogeochemical processes in an aquifer system.</title>
        <authorList>
            <person name="Anantharaman K."/>
            <person name="Brown C.T."/>
            <person name="Hug L.A."/>
            <person name="Sharon I."/>
            <person name="Castelle C.J."/>
            <person name="Probst A.J."/>
            <person name="Thomas B.C."/>
            <person name="Singh A."/>
            <person name="Wilkins M.J."/>
            <person name="Karaoz U."/>
            <person name="Brodie E.L."/>
            <person name="Williams K.H."/>
            <person name="Hubbard S.S."/>
            <person name="Banfield J.F."/>
        </authorList>
    </citation>
    <scope>NUCLEOTIDE SEQUENCE [LARGE SCALE GENOMIC DNA]</scope>
</reference>
<comment type="caution">
    <text evidence="1">The sequence shown here is derived from an EMBL/GenBank/DDBJ whole genome shotgun (WGS) entry which is preliminary data.</text>
</comment>
<evidence type="ECO:0000313" key="2">
    <source>
        <dbReference type="Proteomes" id="UP000176404"/>
    </source>
</evidence>
<dbReference type="SUPFAM" id="SSF47598">
    <property type="entry name" value="Ribbon-helix-helix"/>
    <property type="match status" value="1"/>
</dbReference>
<accession>A0A1F8B7F7</accession>
<dbReference type="InterPro" id="IPR010985">
    <property type="entry name" value="Ribbon_hlx_hlx"/>
</dbReference>
<evidence type="ECO:0008006" key="3">
    <source>
        <dbReference type="Google" id="ProtNLM"/>
    </source>
</evidence>
<dbReference type="STRING" id="1802517.A2892_03755"/>
<dbReference type="CDD" id="cd21631">
    <property type="entry name" value="RHH_CopG_NikR-like"/>
    <property type="match status" value="1"/>
</dbReference>
<proteinExistence type="predicted"/>